<dbReference type="PANTHER" id="PTHR31942">
    <property type="entry name" value="MLO-LIKE PROTEIN 1"/>
    <property type="match status" value="1"/>
</dbReference>
<dbReference type="GO" id="GO:0005516">
    <property type="term" value="F:calmodulin binding"/>
    <property type="evidence" value="ECO:0007669"/>
    <property type="project" value="UniProtKB-KW"/>
</dbReference>
<keyword evidence="6 8" id="KW-0472">Membrane</keyword>
<feature type="compositionally biased region" description="Polar residues" evidence="9">
    <location>
        <begin position="529"/>
        <end position="566"/>
    </location>
</feature>
<dbReference type="EMBL" id="JAJJMA010060746">
    <property type="protein sequence ID" value="MCL7026761.1"/>
    <property type="molecule type" value="Genomic_DNA"/>
</dbReference>
<keyword evidence="7 8" id="KW-0568">Pathogenesis-related protein</keyword>
<comment type="domain">
    <text evidence="8">The C-terminus contains a calmodulin-binding domain, which binds calmodulin in a calcium-dependent fashion.</text>
</comment>
<feature type="region of interest" description="Disordered" evidence="9">
    <location>
        <begin position="529"/>
        <end position="637"/>
    </location>
</feature>
<feature type="region of interest" description="Disordered" evidence="9">
    <location>
        <begin position="103"/>
        <end position="125"/>
    </location>
</feature>
<feature type="transmembrane region" description="Helical" evidence="10">
    <location>
        <begin position="180"/>
        <end position="201"/>
    </location>
</feature>
<feature type="transmembrane region" description="Helical" evidence="10">
    <location>
        <begin position="62"/>
        <end position="80"/>
    </location>
</feature>
<evidence type="ECO:0000256" key="9">
    <source>
        <dbReference type="SAM" id="MobiDB-lite"/>
    </source>
</evidence>
<protein>
    <recommendedName>
        <fullName evidence="8">MLO-like protein</fullName>
    </recommendedName>
</protein>
<comment type="similarity">
    <text evidence="2 8">Belongs to the MLO family.</text>
</comment>
<keyword evidence="4 8" id="KW-0611">Plant defense</keyword>
<evidence type="ECO:0000256" key="1">
    <source>
        <dbReference type="ARBA" id="ARBA00004141"/>
    </source>
</evidence>
<name>A0AA41RY29_PAPNU</name>
<evidence type="ECO:0000256" key="3">
    <source>
        <dbReference type="ARBA" id="ARBA00022692"/>
    </source>
</evidence>
<evidence type="ECO:0000313" key="12">
    <source>
        <dbReference type="Proteomes" id="UP001177140"/>
    </source>
</evidence>
<comment type="subcellular location">
    <subcellularLocation>
        <location evidence="1 8">Membrane</location>
        <topology evidence="1 8">Multi-pass membrane protein</topology>
    </subcellularLocation>
</comment>
<dbReference type="InterPro" id="IPR004326">
    <property type="entry name" value="Mlo"/>
</dbReference>
<dbReference type="PANTHER" id="PTHR31942:SF128">
    <property type="entry name" value="MLO-LIKE PROTEIN"/>
    <property type="match status" value="1"/>
</dbReference>
<evidence type="ECO:0000313" key="11">
    <source>
        <dbReference type="EMBL" id="MCL7026761.1"/>
    </source>
</evidence>
<evidence type="ECO:0000256" key="5">
    <source>
        <dbReference type="ARBA" id="ARBA00022989"/>
    </source>
</evidence>
<feature type="transmembrane region" description="Helical" evidence="10">
    <location>
        <begin position="389"/>
        <end position="412"/>
    </location>
</feature>
<dbReference type="GO" id="GO:0006952">
    <property type="term" value="P:defense response"/>
    <property type="evidence" value="ECO:0007669"/>
    <property type="project" value="UniProtKB-KW"/>
</dbReference>
<dbReference type="GO" id="GO:0016020">
    <property type="term" value="C:membrane"/>
    <property type="evidence" value="ECO:0007669"/>
    <property type="project" value="UniProtKB-SubCell"/>
</dbReference>
<evidence type="ECO:0000256" key="2">
    <source>
        <dbReference type="ARBA" id="ARBA00006574"/>
    </source>
</evidence>
<feature type="compositionally biased region" description="Polar residues" evidence="9">
    <location>
        <begin position="591"/>
        <end position="607"/>
    </location>
</feature>
<keyword evidence="8" id="KW-0112">Calmodulin-binding</keyword>
<feature type="compositionally biased region" description="Polar residues" evidence="9">
    <location>
        <begin position="485"/>
        <end position="515"/>
    </location>
</feature>
<feature type="compositionally biased region" description="Basic and acidic residues" evidence="9">
    <location>
        <begin position="628"/>
        <end position="637"/>
    </location>
</feature>
<feature type="transmembrane region" description="Helical" evidence="10">
    <location>
        <begin position="17"/>
        <end position="41"/>
    </location>
</feature>
<feature type="transmembrane region" description="Helical" evidence="10">
    <location>
        <begin position="432"/>
        <end position="453"/>
    </location>
</feature>
<evidence type="ECO:0000256" key="4">
    <source>
        <dbReference type="ARBA" id="ARBA00022821"/>
    </source>
</evidence>
<sequence length="637" mass="72108">MAGSGGAGRSLEQTPTWAVAVVCFAMVLISIIIEHIIHLIGKWFQGKHKRALYEALEKIKSELMLLGFLSLLLTVGQGPISRICIPKSVAATWHPCNSEQEARLNNVNSGGGDTPTSHNTGDNESEDLVGTLGRKLLSNISTLSSNPTPSLRRVLSGGSTDVCAAKGKVPFVSSDGIHQLHIFIFVLAVSHVLYCILTMALGRLKMRRWKSWEKETRTIEYEFTNDPERFRFARDTSFGRRHLNFWSKSPVLIWVVCFFRQFVRSVPRVDYLTLRHGFIMAHLSPQSATKFNFQKYINRSLEEDFKVVVGISPPIWFFAVLFLLFNTHGWFSYLWLPFIPFIIILLVGTKLQVIITRMGLRIQEKGDVVKGVPVVQPADDLFWFGRPRLVLYLIHFVLFQNAFQLAFFVWTWYEFGLRSCFHEHIEDVVIRISMGVLIQILCSYVTLPLYALVTQMGSSMKSSIFNDNIAAALKKWHHTARKQIKQNQQSRTVTPLSSRPGTPVTSRPGTPTHGTSPIHLLRYYRQEAGTSLQTSPRLSNTTDNENWDSEGSPSPMHQQQYQLDSSSSHKHHFRSNLDGPTEQEMKEFQDLTLSDLSPPSAPTATSRGQHEIDIGSIGTRQSKQIKIGSKDFSFDKR</sequence>
<evidence type="ECO:0000256" key="6">
    <source>
        <dbReference type="ARBA" id="ARBA00023136"/>
    </source>
</evidence>
<gene>
    <name evidence="8" type="primary">MLO</name>
    <name evidence="11" type="ORF">MKW94_024647</name>
</gene>
<keyword evidence="5 8" id="KW-1133">Transmembrane helix</keyword>
<feature type="compositionally biased region" description="Polar residues" evidence="9">
    <location>
        <begin position="103"/>
        <end position="122"/>
    </location>
</feature>
<accession>A0AA41RY29</accession>
<organism evidence="11 12">
    <name type="scientific">Papaver nudicaule</name>
    <name type="common">Iceland poppy</name>
    <dbReference type="NCBI Taxonomy" id="74823"/>
    <lineage>
        <taxon>Eukaryota</taxon>
        <taxon>Viridiplantae</taxon>
        <taxon>Streptophyta</taxon>
        <taxon>Embryophyta</taxon>
        <taxon>Tracheophyta</taxon>
        <taxon>Spermatophyta</taxon>
        <taxon>Magnoliopsida</taxon>
        <taxon>Ranunculales</taxon>
        <taxon>Papaveraceae</taxon>
        <taxon>Papaveroideae</taxon>
        <taxon>Papaver</taxon>
    </lineage>
</organism>
<keyword evidence="12" id="KW-1185">Reference proteome</keyword>
<proteinExistence type="inferred from homology"/>
<dbReference type="Pfam" id="PF03094">
    <property type="entry name" value="Mlo"/>
    <property type="match status" value="1"/>
</dbReference>
<feature type="region of interest" description="Disordered" evidence="9">
    <location>
        <begin position="483"/>
        <end position="517"/>
    </location>
</feature>
<feature type="transmembrane region" description="Helical" evidence="10">
    <location>
        <begin position="305"/>
        <end position="325"/>
    </location>
</feature>
<comment type="function">
    <text evidence="8">May be involved in modulation of pathogen defense and leaf cell death.</text>
</comment>
<evidence type="ECO:0000256" key="7">
    <source>
        <dbReference type="ARBA" id="ARBA00023265"/>
    </source>
</evidence>
<evidence type="ECO:0000256" key="10">
    <source>
        <dbReference type="SAM" id="Phobius"/>
    </source>
</evidence>
<comment type="caution">
    <text evidence="11">The sequence shown here is derived from an EMBL/GenBank/DDBJ whole genome shotgun (WGS) entry which is preliminary data.</text>
</comment>
<feature type="transmembrane region" description="Helical" evidence="10">
    <location>
        <begin position="331"/>
        <end position="355"/>
    </location>
</feature>
<evidence type="ECO:0000256" key="8">
    <source>
        <dbReference type="RuleBase" id="RU280816"/>
    </source>
</evidence>
<dbReference type="AlphaFoldDB" id="A0AA41RY29"/>
<reference evidence="11" key="1">
    <citation type="submission" date="2022-03" db="EMBL/GenBank/DDBJ databases">
        <title>A functionally conserved STORR gene fusion in Papaver species that diverged 16.8 million years ago.</title>
        <authorList>
            <person name="Catania T."/>
        </authorList>
    </citation>
    <scope>NUCLEOTIDE SEQUENCE</scope>
    <source>
        <strain evidence="11">S-191538</strain>
    </source>
</reference>
<keyword evidence="3 8" id="KW-0812">Transmembrane</keyword>
<dbReference type="Proteomes" id="UP001177140">
    <property type="component" value="Unassembled WGS sequence"/>
</dbReference>